<comment type="caution">
    <text evidence="2">The sequence shown here is derived from an EMBL/GenBank/DDBJ whole genome shotgun (WGS) entry which is preliminary data.</text>
</comment>
<reference evidence="2 3" key="1">
    <citation type="submission" date="2018-03" db="EMBL/GenBank/DDBJ databases">
        <title>Draft genome of Nitrosomonas supralitoralis APG5.</title>
        <authorList>
            <person name="Urakawa H."/>
            <person name="Lopez J.V."/>
        </authorList>
    </citation>
    <scope>NUCLEOTIDE SEQUENCE [LARGE SCALE GENOMIC DNA]</scope>
    <source>
        <strain evidence="2 3">APG5</strain>
    </source>
</reference>
<dbReference type="RefSeq" id="WP_106707069.1">
    <property type="nucleotide sequence ID" value="NZ_PXXU01000026.1"/>
</dbReference>
<dbReference type="OrthoDB" id="6193799at2"/>
<evidence type="ECO:0000256" key="1">
    <source>
        <dbReference type="SAM" id="MobiDB-lite"/>
    </source>
</evidence>
<evidence type="ECO:0008006" key="4">
    <source>
        <dbReference type="Google" id="ProtNLM"/>
    </source>
</evidence>
<feature type="compositionally biased region" description="Low complexity" evidence="1">
    <location>
        <begin position="162"/>
        <end position="187"/>
    </location>
</feature>
<evidence type="ECO:0000313" key="3">
    <source>
        <dbReference type="Proteomes" id="UP000241912"/>
    </source>
</evidence>
<dbReference type="Proteomes" id="UP000241912">
    <property type="component" value="Unassembled WGS sequence"/>
</dbReference>
<name>A0A2P7NUK9_9PROT</name>
<protein>
    <recommendedName>
        <fullName evidence="4">DUF669 domain-containing protein</fullName>
    </recommendedName>
</protein>
<evidence type="ECO:0000313" key="2">
    <source>
        <dbReference type="EMBL" id="PSJ17153.1"/>
    </source>
</evidence>
<feature type="region of interest" description="Disordered" evidence="1">
    <location>
        <begin position="161"/>
        <end position="199"/>
    </location>
</feature>
<keyword evidence="3" id="KW-1185">Reference proteome</keyword>
<dbReference type="AlphaFoldDB" id="A0A2P7NUK9"/>
<sequence length="199" mass="21525">MTYFDFNSASEQTSFDLIPKGTLLRVRMTIRPGGFDDVTQGWTGGYATRNDNTGSVYLNCEFVVMEGEYARRKMWSLIGLFSPKGPEWANMGRTFIKAILNSARGIHPGDNSPAAQNARRIGGFADLDGIEFLGKVDWEKDQNGQDKSVIKAAITPDHKDYAATMGAPGGAATTSATSTSSYAQATGRAPTPSRPSWAQ</sequence>
<organism evidence="2 3">
    <name type="scientific">Nitrosomonas supralitoralis</name>
    <dbReference type="NCBI Taxonomy" id="2116706"/>
    <lineage>
        <taxon>Bacteria</taxon>
        <taxon>Pseudomonadati</taxon>
        <taxon>Pseudomonadota</taxon>
        <taxon>Betaproteobacteria</taxon>
        <taxon>Nitrosomonadales</taxon>
        <taxon>Nitrosomonadaceae</taxon>
        <taxon>Nitrosomonas</taxon>
    </lineage>
</organism>
<dbReference type="EMBL" id="PXXU01000026">
    <property type="protein sequence ID" value="PSJ17153.1"/>
    <property type="molecule type" value="Genomic_DNA"/>
</dbReference>
<gene>
    <name evidence="2" type="ORF">C7H79_09630</name>
</gene>
<proteinExistence type="predicted"/>
<accession>A0A2P7NUK9</accession>